<keyword evidence="1" id="KW-1133">Transmembrane helix</keyword>
<feature type="transmembrane region" description="Helical" evidence="1">
    <location>
        <begin position="66"/>
        <end position="85"/>
    </location>
</feature>
<dbReference type="EMBL" id="CAUJNA010003849">
    <property type="protein sequence ID" value="CAJ1410981.1"/>
    <property type="molecule type" value="Genomic_DNA"/>
</dbReference>
<proteinExistence type="predicted"/>
<comment type="caution">
    <text evidence="2">The sequence shown here is derived from an EMBL/GenBank/DDBJ whole genome shotgun (WGS) entry which is preliminary data.</text>
</comment>
<protein>
    <submittedName>
        <fullName evidence="2">Uncharacterized protein</fullName>
    </submittedName>
</protein>
<keyword evidence="1" id="KW-0472">Membrane</keyword>
<name>A0AA36JSH4_9DINO</name>
<dbReference type="AlphaFoldDB" id="A0AA36JSH4"/>
<feature type="transmembrane region" description="Helical" evidence="1">
    <location>
        <begin position="91"/>
        <end position="108"/>
    </location>
</feature>
<evidence type="ECO:0000256" key="1">
    <source>
        <dbReference type="SAM" id="Phobius"/>
    </source>
</evidence>
<accession>A0AA36JSH4</accession>
<organism evidence="2 3">
    <name type="scientific">Effrenium voratum</name>
    <dbReference type="NCBI Taxonomy" id="2562239"/>
    <lineage>
        <taxon>Eukaryota</taxon>
        <taxon>Sar</taxon>
        <taxon>Alveolata</taxon>
        <taxon>Dinophyceae</taxon>
        <taxon>Suessiales</taxon>
        <taxon>Symbiodiniaceae</taxon>
        <taxon>Effrenium</taxon>
    </lineage>
</organism>
<reference evidence="2" key="1">
    <citation type="submission" date="2023-08" db="EMBL/GenBank/DDBJ databases">
        <authorList>
            <person name="Chen Y."/>
            <person name="Shah S."/>
            <person name="Dougan E. K."/>
            <person name="Thang M."/>
            <person name="Chan C."/>
        </authorList>
    </citation>
    <scope>NUCLEOTIDE SEQUENCE</scope>
</reference>
<sequence>METKEQLRQRPIKELKELLRQEGYNPDDIVGVEKDELVTKLWVLRQNPVEEDPFPLPLYSNCWQQFVLRALLLLGVQWFLLSFFVAAHINLLIQLAVTALLGVRNWLVREEKIIRRRKRC</sequence>
<gene>
    <name evidence="2" type="ORF">EVOR1521_LOCUS31677</name>
</gene>
<keyword evidence="1" id="KW-0812">Transmembrane</keyword>
<evidence type="ECO:0000313" key="2">
    <source>
        <dbReference type="EMBL" id="CAJ1410981.1"/>
    </source>
</evidence>
<evidence type="ECO:0000313" key="3">
    <source>
        <dbReference type="Proteomes" id="UP001178507"/>
    </source>
</evidence>
<dbReference type="Proteomes" id="UP001178507">
    <property type="component" value="Unassembled WGS sequence"/>
</dbReference>
<keyword evidence="3" id="KW-1185">Reference proteome</keyword>